<dbReference type="Proteomes" id="UP000011096">
    <property type="component" value="Unassembled WGS sequence"/>
</dbReference>
<dbReference type="InterPro" id="IPR021109">
    <property type="entry name" value="Peptidase_aspartic_dom_sf"/>
</dbReference>
<feature type="region of interest" description="Disordered" evidence="1">
    <location>
        <begin position="46"/>
        <end position="72"/>
    </location>
</feature>
<dbReference type="AlphaFoldDB" id="A0A7J6J4U6"/>
<dbReference type="GeneID" id="43619931"/>
<feature type="compositionally biased region" description="Polar residues" evidence="1">
    <location>
        <begin position="53"/>
        <end position="72"/>
    </location>
</feature>
<reference evidence="2 3" key="2">
    <citation type="submission" date="2020-04" db="EMBL/GenBank/DDBJ databases">
        <title>Genome sequencing and assembly of multiple isolates from the Colletotrichum gloeosporioides species complex.</title>
        <authorList>
            <person name="Gan P."/>
            <person name="Shirasu K."/>
        </authorList>
    </citation>
    <scope>NUCLEOTIDE SEQUENCE [LARGE SCALE GENOMIC DNA]</scope>
    <source>
        <strain evidence="2 3">Nara gc5</strain>
    </source>
</reference>
<keyword evidence="3" id="KW-1185">Reference proteome</keyword>
<organism evidence="2 3">
    <name type="scientific">Colletotrichum fructicola (strain Nara gc5)</name>
    <name type="common">Anthracnose fungus</name>
    <name type="synonym">Colletotrichum gloeosporioides (strain Nara gc5)</name>
    <dbReference type="NCBI Taxonomy" id="1213859"/>
    <lineage>
        <taxon>Eukaryota</taxon>
        <taxon>Fungi</taxon>
        <taxon>Dikarya</taxon>
        <taxon>Ascomycota</taxon>
        <taxon>Pezizomycotina</taxon>
        <taxon>Sordariomycetes</taxon>
        <taxon>Hypocreomycetidae</taxon>
        <taxon>Glomerellales</taxon>
        <taxon>Glomerellaceae</taxon>
        <taxon>Colletotrichum</taxon>
        <taxon>Colletotrichum gloeosporioides species complex</taxon>
    </lineage>
</organism>
<dbReference type="InParanoid" id="A0A7J6J4U6"/>
<dbReference type="Gene3D" id="2.40.70.10">
    <property type="entry name" value="Acid Proteases"/>
    <property type="match status" value="1"/>
</dbReference>
<evidence type="ECO:0000256" key="1">
    <source>
        <dbReference type="SAM" id="MobiDB-lite"/>
    </source>
</evidence>
<dbReference type="EMBL" id="ANPB02000004">
    <property type="protein sequence ID" value="KAF4484556.1"/>
    <property type="molecule type" value="Genomic_DNA"/>
</dbReference>
<gene>
    <name evidence="2" type="ORF">CGGC5_v007362</name>
</gene>
<protein>
    <submittedName>
        <fullName evidence="2">Uncharacterized protein</fullName>
    </submittedName>
</protein>
<comment type="caution">
    <text evidence="2">The sequence shown here is derived from an EMBL/GenBank/DDBJ whole genome shotgun (WGS) entry which is preliminary data.</text>
</comment>
<dbReference type="CDD" id="cd00303">
    <property type="entry name" value="retropepsin_like"/>
    <property type="match status" value="1"/>
</dbReference>
<accession>A0A7J6J4U6</accession>
<name>A0A7J6J4U6_COLFN</name>
<evidence type="ECO:0000313" key="2">
    <source>
        <dbReference type="EMBL" id="KAF4484556.1"/>
    </source>
</evidence>
<dbReference type="OrthoDB" id="6079484at2759"/>
<proteinExistence type="predicted"/>
<reference evidence="2 3" key="1">
    <citation type="submission" date="2012-08" db="EMBL/GenBank/DDBJ databases">
        <authorList>
            <person name="Gan P.H.P."/>
            <person name="Ikeda K."/>
            <person name="Irieda H."/>
            <person name="Narusaka M."/>
            <person name="O'Connell R.J."/>
            <person name="Narusaka Y."/>
            <person name="Takano Y."/>
            <person name="Kubo Y."/>
            <person name="Shirasu K."/>
        </authorList>
    </citation>
    <scope>NUCLEOTIDE SEQUENCE [LARGE SCALE GENOMIC DNA]</scope>
    <source>
        <strain evidence="2 3">Nara gc5</strain>
    </source>
</reference>
<evidence type="ECO:0000313" key="3">
    <source>
        <dbReference type="Proteomes" id="UP000011096"/>
    </source>
</evidence>
<dbReference type="RefSeq" id="XP_066008727.1">
    <property type="nucleotide sequence ID" value="XM_066151848.1"/>
</dbReference>
<sequence>MPFIPTKNLPEQGGLQIFFFSNRPSPSRLGIFLDTGNTKRLESEHFPIARQQPDLSNSNQSPSEKSRYTSGTTDFVVEGSVDGIRTEASPDTGSDECIMSAHHRIKKVFTSLKLRLRLMSEEKLRLSGIFNNRMTSALADTGSDLMLVSLEYALHQGLSVNTGKKYRSEVELADGTKTWTHGTVENAMWTVGESTVQCDFHVLDGLPADIILSKDYLFDLNIFSDYADSFFDLDSVEDLTLLCGIRLVEEEIQDLEKLEEEFLRDVTSQDAFNFDAGKKERRRRLLTPRRRQETKLEYGEGTTQKTMDEDFVTRHRW</sequence>